<comment type="caution">
    <text evidence="3">The sequence shown here is derived from an EMBL/GenBank/DDBJ whole genome shotgun (WGS) entry which is preliminary data.</text>
</comment>
<dbReference type="InterPro" id="IPR013783">
    <property type="entry name" value="Ig-like_fold"/>
</dbReference>
<organism evidence="3 4">
    <name type="scientific">Paenibacillus plantiphilus</name>
    <dbReference type="NCBI Taxonomy" id="2905650"/>
    <lineage>
        <taxon>Bacteria</taxon>
        <taxon>Bacillati</taxon>
        <taxon>Bacillota</taxon>
        <taxon>Bacilli</taxon>
        <taxon>Bacillales</taxon>
        <taxon>Paenibacillaceae</taxon>
        <taxon>Paenibacillus</taxon>
    </lineage>
</organism>
<dbReference type="GO" id="GO:0016798">
    <property type="term" value="F:hydrolase activity, acting on glycosyl bonds"/>
    <property type="evidence" value="ECO:0007669"/>
    <property type="project" value="UniProtKB-KW"/>
</dbReference>
<dbReference type="SMART" id="SM01217">
    <property type="entry name" value="Fn3_like"/>
    <property type="match status" value="1"/>
</dbReference>
<evidence type="ECO:0000313" key="4">
    <source>
        <dbReference type="Proteomes" id="UP000838686"/>
    </source>
</evidence>
<dbReference type="Proteomes" id="UP000838686">
    <property type="component" value="Unassembled WGS sequence"/>
</dbReference>
<dbReference type="Pfam" id="PF00933">
    <property type="entry name" value="Glyco_hydro_3"/>
    <property type="match status" value="1"/>
</dbReference>
<dbReference type="PRINTS" id="PR00133">
    <property type="entry name" value="GLHYDRLASE3"/>
</dbReference>
<dbReference type="SUPFAM" id="SSF52279">
    <property type="entry name" value="Beta-D-glucan exohydrolase, C-terminal domain"/>
    <property type="match status" value="1"/>
</dbReference>
<dbReference type="PANTHER" id="PTHR30620">
    <property type="entry name" value="PERIPLASMIC BETA-GLUCOSIDASE-RELATED"/>
    <property type="match status" value="1"/>
</dbReference>
<evidence type="ECO:0000259" key="2">
    <source>
        <dbReference type="SMART" id="SM01217"/>
    </source>
</evidence>
<sequence length="771" mass="83042">MRENQTLFAIEERAAQLLEQMTIEEKIGQLRQPFGWKMYTKDNSGGVIVTESFKQEMASGGIGSLYGTLRADPWTEVTLETGLSPKEGAIAVNELQRYAIENSRLGIPILFGEECSHGHMAIGATVFPVPLSIGSTWNPELFRTICQAIALETRAQGGAATYSPVLDVVRDPRWGRTEECFSEDPFLIGEMGVAAVEGLQGERLDGADSVIATLKHFAGYGSSEGGRNAGPVHMGLRELHDIELYPFKKAVDAGAASVMTAYNEIDGVPCTSSDYLLRELLREQWGFDGFVITDCGAVDMLASGHDVAEDGEEAVALALHAGVDMEMSGLMFGKHLAAALERGDVSMAAIDEAVKRILRVKFQLGLFDNPYVDPDRAEAVIGRQEHIELARQAAREGIVLLKNEGGVLPLGKGTGKIAVIGPNADNSYNQLGDYTSPQPRGNVVTVLDGIRGLLGGDESRILYAPGCRVIDPSREGFEQALLCAAEADVVIMAMGGSSARDFGEGTIDLRTGASVVSGDARSDMECGEGIDRTGLGLAGVQLELIQEVHKLGKPLVIVYINGRPIAEPWVDEHADAILEAWYPGQEGGGAIAEIIFGDVNPSGRLPVSVPKHVGQLPIYYNGKRTRGRRYLEMDTKPRYPFGFGLSYTEFTYSDLRVSPEEITADGEAVVQVRVTNTGAVRGAEVAQLYVTDVACSVARPAKELKGFRKVKLNPGDSTVVSFKISKEQLMFMNQNYVQTVEAGAFIIGVGGNSEELLSAKLYVKETGHGTD</sequence>
<feature type="domain" description="Fibronectin type III-like" evidence="2">
    <location>
        <begin position="684"/>
        <end position="753"/>
    </location>
</feature>
<reference evidence="3" key="1">
    <citation type="submission" date="2022-01" db="EMBL/GenBank/DDBJ databases">
        <authorList>
            <person name="Criscuolo A."/>
        </authorList>
    </citation>
    <scope>NUCLEOTIDE SEQUENCE</scope>
    <source>
        <strain evidence="3">CIP111893</strain>
    </source>
</reference>
<keyword evidence="1 3" id="KW-0378">Hydrolase</keyword>
<dbReference type="PANTHER" id="PTHR30620:SF123">
    <property type="entry name" value="BETA-XYLOSIDASE"/>
    <property type="match status" value="1"/>
</dbReference>
<dbReference type="Gene3D" id="2.60.40.10">
    <property type="entry name" value="Immunoglobulins"/>
    <property type="match status" value="1"/>
</dbReference>
<dbReference type="InterPro" id="IPR036962">
    <property type="entry name" value="Glyco_hydro_3_N_sf"/>
</dbReference>
<dbReference type="Gene3D" id="3.40.50.1700">
    <property type="entry name" value="Glycoside hydrolase family 3 C-terminal domain"/>
    <property type="match status" value="1"/>
</dbReference>
<protein>
    <submittedName>
        <fullName evidence="3">Beta-xylosidase</fullName>
        <ecNumber evidence="3">3.2.1.-</ecNumber>
    </submittedName>
</protein>
<dbReference type="InterPro" id="IPR036881">
    <property type="entry name" value="Glyco_hydro_3_C_sf"/>
</dbReference>
<keyword evidence="4" id="KW-1185">Reference proteome</keyword>
<dbReference type="InterPro" id="IPR002772">
    <property type="entry name" value="Glyco_hydro_3_C"/>
</dbReference>
<dbReference type="EC" id="3.2.1.-" evidence="3"/>
<keyword evidence="3" id="KW-0326">Glycosidase</keyword>
<dbReference type="RefSeq" id="WP_236339799.1">
    <property type="nucleotide sequence ID" value="NZ_CAKMMF010000006.1"/>
</dbReference>
<evidence type="ECO:0000256" key="1">
    <source>
        <dbReference type="ARBA" id="ARBA00022801"/>
    </source>
</evidence>
<dbReference type="InterPro" id="IPR026891">
    <property type="entry name" value="Fn3-like"/>
</dbReference>
<dbReference type="Pfam" id="PF01915">
    <property type="entry name" value="Glyco_hydro_3_C"/>
    <property type="match status" value="1"/>
</dbReference>
<dbReference type="EMBL" id="CAKMMF010000006">
    <property type="protein sequence ID" value="CAH1200564.1"/>
    <property type="molecule type" value="Genomic_DNA"/>
</dbReference>
<dbReference type="InterPro" id="IPR051915">
    <property type="entry name" value="Cellulose_Degrad_GH3"/>
</dbReference>
<gene>
    <name evidence="3" type="ORF">PAECIP111893_01452</name>
</gene>
<dbReference type="Gene3D" id="3.20.20.300">
    <property type="entry name" value="Glycoside hydrolase, family 3, N-terminal domain"/>
    <property type="match status" value="1"/>
</dbReference>
<dbReference type="InterPro" id="IPR017853">
    <property type="entry name" value="GH"/>
</dbReference>
<evidence type="ECO:0000313" key="3">
    <source>
        <dbReference type="EMBL" id="CAH1200564.1"/>
    </source>
</evidence>
<proteinExistence type="predicted"/>
<dbReference type="Pfam" id="PF14310">
    <property type="entry name" value="Fn3-like"/>
    <property type="match status" value="1"/>
</dbReference>
<dbReference type="InterPro" id="IPR001764">
    <property type="entry name" value="Glyco_hydro_3_N"/>
</dbReference>
<name>A0ABN8G910_9BACL</name>
<accession>A0ABN8G910</accession>
<dbReference type="SUPFAM" id="SSF51445">
    <property type="entry name" value="(Trans)glycosidases"/>
    <property type="match status" value="1"/>
</dbReference>